<protein>
    <recommendedName>
        <fullName evidence="2">H(+)-exporting diphosphatase</fullName>
        <ecNumber evidence="2">7.1.3.1</ecNumber>
    </recommendedName>
</protein>
<dbReference type="GO" id="GO:0016020">
    <property type="term" value="C:membrane"/>
    <property type="evidence" value="ECO:0007669"/>
    <property type="project" value="InterPro"/>
</dbReference>
<keyword evidence="5" id="KW-0460">Magnesium</keyword>
<comment type="subcellular location">
    <subcellularLocation>
        <location evidence="1">Endomembrane system</location>
        <topology evidence="1">Multi-pass membrane protein</topology>
    </subcellularLocation>
</comment>
<feature type="transmembrane region" description="Helical" evidence="10">
    <location>
        <begin position="183"/>
        <end position="210"/>
    </location>
</feature>
<dbReference type="Pfam" id="PF03030">
    <property type="entry name" value="H_PPase"/>
    <property type="match status" value="1"/>
</dbReference>
<evidence type="ECO:0000256" key="7">
    <source>
        <dbReference type="ARBA" id="ARBA00022989"/>
    </source>
</evidence>
<keyword evidence="3" id="KW-0813">Transport</keyword>
<dbReference type="EC" id="7.1.3.1" evidence="2"/>
<feature type="transmembrane region" description="Helical" evidence="10">
    <location>
        <begin position="405"/>
        <end position="427"/>
    </location>
</feature>
<keyword evidence="7 10" id="KW-1133">Transmembrane helix</keyword>
<evidence type="ECO:0000256" key="8">
    <source>
        <dbReference type="ARBA" id="ARBA00023065"/>
    </source>
</evidence>
<evidence type="ECO:0000256" key="1">
    <source>
        <dbReference type="ARBA" id="ARBA00004127"/>
    </source>
</evidence>
<evidence type="ECO:0000256" key="3">
    <source>
        <dbReference type="ARBA" id="ARBA00022448"/>
    </source>
</evidence>
<name>A5LGI6_POTDI</name>
<organism evidence="11">
    <name type="scientific">Potamogeton distinctus</name>
    <name type="common">Roundleaf pondweed</name>
    <dbReference type="NCBI Taxonomy" id="62344"/>
    <lineage>
        <taxon>Eukaryota</taxon>
        <taxon>Viridiplantae</taxon>
        <taxon>Streptophyta</taxon>
        <taxon>Embryophyta</taxon>
        <taxon>Tracheophyta</taxon>
        <taxon>Spermatophyta</taxon>
        <taxon>Magnoliopsida</taxon>
        <taxon>Liliopsida</taxon>
        <taxon>Potamogetonaceae</taxon>
        <taxon>Potamogeton</taxon>
    </lineage>
</organism>
<evidence type="ECO:0000256" key="2">
    <source>
        <dbReference type="ARBA" id="ARBA00013242"/>
    </source>
</evidence>
<feature type="transmembrane region" description="Helical" evidence="10">
    <location>
        <begin position="479"/>
        <end position="500"/>
    </location>
</feature>
<dbReference type="PANTHER" id="PTHR31998">
    <property type="entry name" value="K(+)-INSENSITIVE PYROPHOSPHATE-ENERGIZED PROTON PUMP"/>
    <property type="match status" value="1"/>
</dbReference>
<keyword evidence="4 10" id="KW-0812">Transmembrane</keyword>
<evidence type="ECO:0000256" key="4">
    <source>
        <dbReference type="ARBA" id="ARBA00022692"/>
    </source>
</evidence>
<feature type="transmembrane region" description="Helical" evidence="10">
    <location>
        <begin position="448"/>
        <end position="473"/>
    </location>
</feature>
<evidence type="ECO:0000313" key="11">
    <source>
        <dbReference type="EMBL" id="BAF63470.1"/>
    </source>
</evidence>
<dbReference type="PIRSF" id="PIRSF001265">
    <property type="entry name" value="H+-PPase"/>
    <property type="match status" value="1"/>
</dbReference>
<keyword evidence="6" id="KW-1278">Translocase</keyword>
<dbReference type="EMBL" id="AB271170">
    <property type="protein sequence ID" value="BAF63470.1"/>
    <property type="molecule type" value="mRNA"/>
</dbReference>
<dbReference type="GO" id="GO:0012505">
    <property type="term" value="C:endomembrane system"/>
    <property type="evidence" value="ECO:0007669"/>
    <property type="project" value="UniProtKB-SubCell"/>
</dbReference>
<feature type="transmembrane region" description="Helical" evidence="10">
    <location>
        <begin position="322"/>
        <end position="345"/>
    </location>
</feature>
<evidence type="ECO:0000256" key="5">
    <source>
        <dbReference type="ARBA" id="ARBA00022842"/>
    </source>
</evidence>
<dbReference type="GO" id="GO:0004427">
    <property type="term" value="F:inorganic diphosphate phosphatase activity"/>
    <property type="evidence" value="ECO:0007669"/>
    <property type="project" value="InterPro"/>
</dbReference>
<dbReference type="GO" id="GO:0009678">
    <property type="term" value="F:diphosphate hydrolysis-driven proton transmembrane transporter activity"/>
    <property type="evidence" value="ECO:0007669"/>
    <property type="project" value="UniProtKB-EC"/>
</dbReference>
<feature type="transmembrane region" description="Helical" evidence="10">
    <location>
        <begin position="740"/>
        <end position="764"/>
    </location>
</feature>
<dbReference type="NCBIfam" id="NF001960">
    <property type="entry name" value="PRK00733.3-5"/>
    <property type="match status" value="1"/>
</dbReference>
<feature type="transmembrane region" description="Helical" evidence="10">
    <location>
        <begin position="96"/>
        <end position="115"/>
    </location>
</feature>
<feature type="transmembrane region" description="Helical" evidence="10">
    <location>
        <begin position="572"/>
        <end position="590"/>
    </location>
</feature>
<sequence>MGEALMSETVSEVLIPLAAVIGIAFSLAQWYLVSRVKVIGADPVQRARSERKNGLGDYLVEEEEAIDDQSVIDKCADIQKAISEGATSFLFTEYKYVGMFMTAFAVLIFLFLGSVEGFSTKSQPCTYTKDTMCKPALANALFSTVSFLLGAITSVVAGFFGMKIATYANARTTLEARKGVGKAFILAFRSGTVMGFLLAASGLLVLYVAINLFKIYYGDDWEGLFEAITGYGLGGSSMALFGRVGGGIYTKAADVGADLVGKVERNIPEDDPRNPAVIVDNVGDNVGDIAGMGSDLFGSYAESSCAALVVASISSFGNNHEFTAMCYPLLISSMGIIVCLLTTLVATDFFEIKSVKDIEPTLKKQLIISTALMTVGIAIVSLLALPSTFTIFDFGVQKEVKNWELFFCVSVGLWAGLIIGFITEYFTSNAYSPVQDVADSCRTGAATNVIFGLALGYKSVIIPIFAIALSIYISFSIAAMYGIAVAALGMLSTIATGLAIDAYGPISDNAGGIAEMAGMSHRIRERTDALDSAGNTTAAIGKGFAIGSAALVSLALFGAFVSRAAISSVDVLTPKVFIGLIVGAMLPYWFSAMTMKSVGSAALKMVEEVRRQFNTIPGLMEGTVRPDYASCVKISTDASIREMIPPGALVMLTPLIVGTFFGVETLSGVLAGALVSGVQIAISASNTGGAWDNAKKYIEAGASEYARSLGPKGSDAHKAAVIGDTVGDPLKDTSGPSLNILIKLMAVESLVFAPFFAVHGGILFKLF</sequence>
<accession>A5LGI6</accession>
<feature type="transmembrane region" description="Helical" evidence="10">
    <location>
        <begin position="13"/>
        <end position="33"/>
    </location>
</feature>
<evidence type="ECO:0000256" key="6">
    <source>
        <dbReference type="ARBA" id="ARBA00022967"/>
    </source>
</evidence>
<proteinExistence type="evidence at transcript level"/>
<dbReference type="NCBIfam" id="TIGR01104">
    <property type="entry name" value="V_PPase"/>
    <property type="match status" value="1"/>
</dbReference>
<evidence type="ECO:0000256" key="9">
    <source>
        <dbReference type="ARBA" id="ARBA00023136"/>
    </source>
</evidence>
<feature type="transmembrane region" description="Helical" evidence="10">
    <location>
        <begin position="135"/>
        <end position="162"/>
    </location>
</feature>
<feature type="transmembrane region" description="Helical" evidence="10">
    <location>
        <begin position="366"/>
        <end position="385"/>
    </location>
</feature>
<reference evidence="11" key="1">
    <citation type="journal article" date="2007" name="Planta">
        <title>Anoxia-enhanced expression of genes isolated by suppression subtractive hybridization from pondweed (Potamogeton distinctus A. Benn.) turions.</title>
        <authorList>
            <person name="Harada T."/>
            <person name="Satoh S."/>
            <person name="Yoshioka T."/>
            <person name="Ishizawa K."/>
        </authorList>
    </citation>
    <scope>NUCLEOTIDE SEQUENCE</scope>
    <source>
        <tissue evidence="11">Turion</tissue>
    </source>
</reference>
<keyword evidence="8" id="KW-0406">Ion transport</keyword>
<dbReference type="InterPro" id="IPR004131">
    <property type="entry name" value="PPase-energised_H-pump"/>
</dbReference>
<dbReference type="HAMAP" id="MF_01129">
    <property type="entry name" value="PPase_energized_pump"/>
    <property type="match status" value="1"/>
</dbReference>
<feature type="transmembrane region" description="Helical" evidence="10">
    <location>
        <begin position="544"/>
        <end position="566"/>
    </location>
</feature>
<dbReference type="AlphaFoldDB" id="A5LGI6"/>
<keyword evidence="9 10" id="KW-0472">Membrane</keyword>
<evidence type="ECO:0000256" key="10">
    <source>
        <dbReference type="SAM" id="Phobius"/>
    </source>
</evidence>